<feature type="region of interest" description="Disordered" evidence="1">
    <location>
        <begin position="1"/>
        <end position="60"/>
    </location>
</feature>
<accession>A0A0U1L0Y2</accession>
<feature type="compositionally biased region" description="Polar residues" evidence="1">
    <location>
        <begin position="1"/>
        <end position="10"/>
    </location>
</feature>
<evidence type="ECO:0000313" key="3">
    <source>
        <dbReference type="Proteomes" id="UP000049855"/>
    </source>
</evidence>
<sequence>MIFKNNNQRPSGRFSYAQKQEAKLMSDKAKPKPVPTTTAIVHPPTLPRGKKGSKVTGVLR</sequence>
<dbReference type="Proteomes" id="UP000049855">
    <property type="component" value="Unassembled WGS sequence"/>
</dbReference>
<reference evidence="3" key="1">
    <citation type="submission" date="2015-03" db="EMBL/GenBank/DDBJ databases">
        <authorList>
            <person name="Nijsse Bart"/>
        </authorList>
    </citation>
    <scope>NUCLEOTIDE SEQUENCE [LARGE SCALE GENOMIC DNA]</scope>
</reference>
<name>A0A0U1L0Y2_9FIRM</name>
<dbReference type="EMBL" id="CTRP01000012">
    <property type="protein sequence ID" value="CQR73321.1"/>
    <property type="molecule type" value="Genomic_DNA"/>
</dbReference>
<feature type="compositionally biased region" description="Basic and acidic residues" evidence="1">
    <location>
        <begin position="20"/>
        <end position="30"/>
    </location>
</feature>
<evidence type="ECO:0000313" key="2">
    <source>
        <dbReference type="EMBL" id="CQR73321.1"/>
    </source>
</evidence>
<dbReference type="AlphaFoldDB" id="A0A0U1L0Y2"/>
<protein>
    <submittedName>
        <fullName evidence="2">Uncharacterized protein</fullName>
    </submittedName>
</protein>
<organism evidence="2 3">
    <name type="scientific">Sporomusa ovata</name>
    <dbReference type="NCBI Taxonomy" id="2378"/>
    <lineage>
        <taxon>Bacteria</taxon>
        <taxon>Bacillati</taxon>
        <taxon>Bacillota</taxon>
        <taxon>Negativicutes</taxon>
        <taxon>Selenomonadales</taxon>
        <taxon>Sporomusaceae</taxon>
        <taxon>Sporomusa</taxon>
    </lineage>
</organism>
<proteinExistence type="predicted"/>
<gene>
    <name evidence="2" type="ORF">SpAn4DRAFT_2553</name>
</gene>
<keyword evidence="3" id="KW-1185">Reference proteome</keyword>
<evidence type="ECO:0000256" key="1">
    <source>
        <dbReference type="SAM" id="MobiDB-lite"/>
    </source>
</evidence>